<evidence type="ECO:0000313" key="3">
    <source>
        <dbReference type="Proteomes" id="UP000578531"/>
    </source>
</evidence>
<organism evidence="2 3">
    <name type="scientific">Letharia columbiana</name>
    <dbReference type="NCBI Taxonomy" id="112416"/>
    <lineage>
        <taxon>Eukaryota</taxon>
        <taxon>Fungi</taxon>
        <taxon>Dikarya</taxon>
        <taxon>Ascomycota</taxon>
        <taxon>Pezizomycotina</taxon>
        <taxon>Lecanoromycetes</taxon>
        <taxon>OSLEUM clade</taxon>
        <taxon>Lecanoromycetidae</taxon>
        <taxon>Lecanorales</taxon>
        <taxon>Lecanorineae</taxon>
        <taxon>Parmeliaceae</taxon>
        <taxon>Letharia</taxon>
    </lineage>
</organism>
<sequence>MATYTEMGVYALVSAAPISVEYRIQDGANSTNSRTWTQTCKFCIICNKDFHSTKEHPEWLKRKRAREESQASGNRGRGGRGGRGGKGGRGGGNINTESKPEKPKEEKD</sequence>
<reference evidence="2 3" key="1">
    <citation type="journal article" date="2020" name="Genomics">
        <title>Complete, high-quality genomes from long-read metagenomic sequencing of two wolf lichen thalli reveals enigmatic genome architecture.</title>
        <authorList>
            <person name="McKenzie S.K."/>
            <person name="Walston R.F."/>
            <person name="Allen J.L."/>
        </authorList>
    </citation>
    <scope>NUCLEOTIDE SEQUENCE [LARGE SCALE GENOMIC DNA]</scope>
    <source>
        <strain evidence="2">WasteWater2</strain>
    </source>
</reference>
<feature type="compositionally biased region" description="Gly residues" evidence="1">
    <location>
        <begin position="75"/>
        <end position="93"/>
    </location>
</feature>
<feature type="region of interest" description="Disordered" evidence="1">
    <location>
        <begin position="55"/>
        <end position="108"/>
    </location>
</feature>
<accession>A0A8H6G2V1</accession>
<proteinExistence type="predicted"/>
<dbReference type="Proteomes" id="UP000578531">
    <property type="component" value="Unassembled WGS sequence"/>
</dbReference>
<dbReference type="GeneID" id="59283741"/>
<dbReference type="AlphaFoldDB" id="A0A8H6G2V1"/>
<name>A0A8H6G2V1_9LECA</name>
<dbReference type="EMBL" id="JACCJC010000005">
    <property type="protein sequence ID" value="KAF6239523.1"/>
    <property type="molecule type" value="Genomic_DNA"/>
</dbReference>
<keyword evidence="3" id="KW-1185">Reference proteome</keyword>
<dbReference type="RefSeq" id="XP_037168798.1">
    <property type="nucleotide sequence ID" value="XM_037304003.1"/>
</dbReference>
<gene>
    <name evidence="2" type="ORF">HO173_002067</name>
</gene>
<protein>
    <submittedName>
        <fullName evidence="2">Uncharacterized protein</fullName>
    </submittedName>
</protein>
<feature type="compositionally biased region" description="Basic and acidic residues" evidence="1">
    <location>
        <begin position="98"/>
        <end position="108"/>
    </location>
</feature>
<feature type="compositionally biased region" description="Basic and acidic residues" evidence="1">
    <location>
        <begin position="55"/>
        <end position="69"/>
    </location>
</feature>
<comment type="caution">
    <text evidence="2">The sequence shown here is derived from an EMBL/GenBank/DDBJ whole genome shotgun (WGS) entry which is preliminary data.</text>
</comment>
<evidence type="ECO:0000256" key="1">
    <source>
        <dbReference type="SAM" id="MobiDB-lite"/>
    </source>
</evidence>
<evidence type="ECO:0000313" key="2">
    <source>
        <dbReference type="EMBL" id="KAF6239523.1"/>
    </source>
</evidence>